<organism evidence="1 2">
    <name type="scientific">Candidatus Falkowbacteria bacterium RIFOXYC2_FULL_48_21</name>
    <dbReference type="NCBI Taxonomy" id="1798005"/>
    <lineage>
        <taxon>Bacteria</taxon>
        <taxon>Candidatus Falkowiibacteriota</taxon>
    </lineage>
</organism>
<sequence>MENGIYKSTLHRPLSAPASTYHVLFIQLTSIQKVRREARPVYIIYIKRLHAFLILWLGVRLDFLKEWTNFGDISLLFSRLKTIVL</sequence>
<gene>
    <name evidence="1" type="ORF">A2482_03695</name>
</gene>
<dbReference type="Proteomes" id="UP000178656">
    <property type="component" value="Unassembled WGS sequence"/>
</dbReference>
<evidence type="ECO:0000313" key="2">
    <source>
        <dbReference type="Proteomes" id="UP000178656"/>
    </source>
</evidence>
<name>A0A1F5T5E6_9BACT</name>
<dbReference type="EMBL" id="MFGM01000080">
    <property type="protein sequence ID" value="OGF34190.1"/>
    <property type="molecule type" value="Genomic_DNA"/>
</dbReference>
<comment type="caution">
    <text evidence="1">The sequence shown here is derived from an EMBL/GenBank/DDBJ whole genome shotgun (WGS) entry which is preliminary data.</text>
</comment>
<evidence type="ECO:0000313" key="1">
    <source>
        <dbReference type="EMBL" id="OGF34190.1"/>
    </source>
</evidence>
<proteinExistence type="predicted"/>
<reference evidence="1 2" key="1">
    <citation type="journal article" date="2016" name="Nat. Commun.">
        <title>Thousands of microbial genomes shed light on interconnected biogeochemical processes in an aquifer system.</title>
        <authorList>
            <person name="Anantharaman K."/>
            <person name="Brown C.T."/>
            <person name="Hug L.A."/>
            <person name="Sharon I."/>
            <person name="Castelle C.J."/>
            <person name="Probst A.J."/>
            <person name="Thomas B.C."/>
            <person name="Singh A."/>
            <person name="Wilkins M.J."/>
            <person name="Karaoz U."/>
            <person name="Brodie E.L."/>
            <person name="Williams K.H."/>
            <person name="Hubbard S.S."/>
            <person name="Banfield J.F."/>
        </authorList>
    </citation>
    <scope>NUCLEOTIDE SEQUENCE [LARGE SCALE GENOMIC DNA]</scope>
</reference>
<accession>A0A1F5T5E6</accession>
<protein>
    <submittedName>
        <fullName evidence="1">Uncharacterized protein</fullName>
    </submittedName>
</protein>
<dbReference type="AlphaFoldDB" id="A0A1F5T5E6"/>